<gene>
    <name evidence="3" type="ORF">ACFQ3Q_02655</name>
</gene>
<evidence type="ECO:0000256" key="1">
    <source>
        <dbReference type="SAM" id="Phobius"/>
    </source>
</evidence>
<reference evidence="4" key="1">
    <citation type="journal article" date="2019" name="Int. J. Syst. Evol. Microbiol.">
        <title>The Global Catalogue of Microorganisms (GCM) 10K type strain sequencing project: providing services to taxonomists for standard genome sequencing and annotation.</title>
        <authorList>
            <consortium name="The Broad Institute Genomics Platform"/>
            <consortium name="The Broad Institute Genome Sequencing Center for Infectious Disease"/>
            <person name="Wu L."/>
            <person name="Ma J."/>
        </authorList>
    </citation>
    <scope>NUCLEOTIDE SEQUENCE [LARGE SCALE GENOMIC DNA]</scope>
    <source>
        <strain evidence="4">CCUG 64793</strain>
    </source>
</reference>
<keyword evidence="4" id="KW-1185">Reference proteome</keyword>
<sequence length="554" mass="62926">MKQINPKIAIHIIRKTSKTKALNAALAFLISFFSIQTSAQQANVAASIDSAQIKIGEQIKYSVQVETDSANLVVFPENSFTPMEVVESFKPDTTRVQDKFRLLKEYSLTKFDSGKYVIPQQRILVAGKEFLTDSMLVEVATVVVDTTRQKMYPIKASVDIPPKFGIPLWVWYLLAALLILGLVLFFIYRRKKKAETKKELPPYEQAMQELAKLDNSPLLQQREIKEYYSQLTSSVRRYLDRKVYDRALESTTSELIDYLELNREAGKIKLDQGTIDNLKKILQRADLAKFANSRPDVITAKEDRSKVEHIINDVKASTPEPSEEELLKDEEYRKERLQRRRQRRVIAGAVGGVLILVIAVSILAATKGFTYVKDTFLGHPTKELLEGEWIRSEYGTPPVTITTPEVLKRGELPLSESAKKAMLGRETFMYGSLISNFYTVLNTVKFGNQQQDFDLEKAVDGIYEYLEKQGARNIIMKQEDFTTVNGAKGIKVFGTLEIENPVTKRPVQNEYMILNFAENGGFEQITVIYDVGDVYAEEIAGRIINSVELKNIEN</sequence>
<evidence type="ECO:0000256" key="2">
    <source>
        <dbReference type="SAM" id="SignalP"/>
    </source>
</evidence>
<comment type="caution">
    <text evidence="3">The sequence shown here is derived from an EMBL/GenBank/DDBJ whole genome shotgun (WGS) entry which is preliminary data.</text>
</comment>
<proteinExistence type="predicted"/>
<protein>
    <submittedName>
        <fullName evidence="3">DUF4381 domain-containing protein</fullName>
    </submittedName>
</protein>
<accession>A0ABW3NLR9</accession>
<dbReference type="RefSeq" id="WP_380742645.1">
    <property type="nucleotide sequence ID" value="NZ_JBHTLI010000001.1"/>
</dbReference>
<keyword evidence="1" id="KW-0472">Membrane</keyword>
<keyword evidence="1" id="KW-0812">Transmembrane</keyword>
<name>A0ABW3NLR9_9FLAO</name>
<feature type="transmembrane region" description="Helical" evidence="1">
    <location>
        <begin position="345"/>
        <end position="365"/>
    </location>
</feature>
<feature type="transmembrane region" description="Helical" evidence="1">
    <location>
        <begin position="169"/>
        <end position="188"/>
    </location>
</feature>
<evidence type="ECO:0000313" key="4">
    <source>
        <dbReference type="Proteomes" id="UP001597131"/>
    </source>
</evidence>
<keyword evidence="1" id="KW-1133">Transmembrane helix</keyword>
<evidence type="ECO:0000313" key="3">
    <source>
        <dbReference type="EMBL" id="MFD1094638.1"/>
    </source>
</evidence>
<feature type="chain" id="PRO_5045536407" evidence="2">
    <location>
        <begin position="40"/>
        <end position="554"/>
    </location>
</feature>
<dbReference type="EMBL" id="JBHTLI010000001">
    <property type="protein sequence ID" value="MFD1094638.1"/>
    <property type="molecule type" value="Genomic_DNA"/>
</dbReference>
<organism evidence="3 4">
    <name type="scientific">Salegentibacter chungangensis</name>
    <dbReference type="NCBI Taxonomy" id="1335724"/>
    <lineage>
        <taxon>Bacteria</taxon>
        <taxon>Pseudomonadati</taxon>
        <taxon>Bacteroidota</taxon>
        <taxon>Flavobacteriia</taxon>
        <taxon>Flavobacteriales</taxon>
        <taxon>Flavobacteriaceae</taxon>
        <taxon>Salegentibacter</taxon>
    </lineage>
</organism>
<dbReference type="Proteomes" id="UP001597131">
    <property type="component" value="Unassembled WGS sequence"/>
</dbReference>
<feature type="signal peptide" evidence="2">
    <location>
        <begin position="1"/>
        <end position="39"/>
    </location>
</feature>
<keyword evidence="2" id="KW-0732">Signal</keyword>